<evidence type="ECO:0000256" key="6">
    <source>
        <dbReference type="ARBA" id="ARBA00023125"/>
    </source>
</evidence>
<dbReference type="PANTHER" id="PTHR30405">
    <property type="entry name" value="TRANSPOSASE"/>
    <property type="match status" value="1"/>
</dbReference>
<protein>
    <submittedName>
        <fullName evidence="12">Transposase</fullName>
    </submittedName>
</protein>
<dbReference type="Pfam" id="PF01385">
    <property type="entry name" value="OrfB_IS605"/>
    <property type="match status" value="1"/>
</dbReference>
<dbReference type="Pfam" id="PF07282">
    <property type="entry name" value="Cas12f1-like_TNB"/>
    <property type="match status" value="1"/>
</dbReference>
<evidence type="ECO:0000256" key="2">
    <source>
        <dbReference type="ARBA" id="ARBA00011044"/>
    </source>
</evidence>
<evidence type="ECO:0000259" key="9">
    <source>
        <dbReference type="Pfam" id="PF07282"/>
    </source>
</evidence>
<dbReference type="EMBL" id="AP018217">
    <property type="protein sequence ID" value="BAY72667.1"/>
    <property type="molecule type" value="Genomic_DNA"/>
</dbReference>
<evidence type="ECO:0000313" key="11">
    <source>
        <dbReference type="EMBL" id="BAY72667.1"/>
    </source>
</evidence>
<name>A0A1Z4KUU9_ANAVA</name>
<dbReference type="GO" id="GO:0003677">
    <property type="term" value="F:DNA binding"/>
    <property type="evidence" value="ECO:0007669"/>
    <property type="project" value="UniProtKB-KW"/>
</dbReference>
<evidence type="ECO:0000313" key="13">
    <source>
        <dbReference type="Proteomes" id="UP000217507"/>
    </source>
</evidence>
<dbReference type="InterPro" id="IPR010095">
    <property type="entry name" value="Cas12f1-like_TNB"/>
</dbReference>
<geneLocation type="plasmid" evidence="12">
    <name>plasmid1</name>
</geneLocation>
<dbReference type="Pfam" id="PF12323">
    <property type="entry name" value="HTH_OrfB_IS605"/>
    <property type="match status" value="1"/>
</dbReference>
<evidence type="ECO:0000313" key="12">
    <source>
        <dbReference type="EMBL" id="BAY72759.1"/>
    </source>
</evidence>
<feature type="domain" description="Cas12f1-like TNB" evidence="9">
    <location>
        <begin position="305"/>
        <end position="372"/>
    </location>
</feature>
<keyword evidence="12" id="KW-0614">Plasmid</keyword>
<keyword evidence="7" id="KW-0233">DNA recombination</keyword>
<keyword evidence="5" id="KW-0862">Zinc</keyword>
<dbReference type="NCBIfam" id="NF040570">
    <property type="entry name" value="guided_TnpB"/>
    <property type="match status" value="1"/>
</dbReference>
<dbReference type="InterPro" id="IPR021027">
    <property type="entry name" value="Transposase_put_HTH"/>
</dbReference>
<dbReference type="NCBIfam" id="TIGR01766">
    <property type="entry name" value="IS200/IS605 family accessory protein TnpB-like domain"/>
    <property type="match status" value="1"/>
</dbReference>
<evidence type="ECO:0000256" key="5">
    <source>
        <dbReference type="ARBA" id="ARBA00022833"/>
    </source>
</evidence>
<sequence>MEETPKTTLPHKFLKNILMLDVLKVRIYPNKEQEISLAKSFGCSRFVWNFYLNKTNTQYEETGKGMTYCQMAKDLTQLKKLSDYEWLQEPTAAVLQQSLKNLESAFKNFFSKRAGFPKFKSKHSKQSIRFPESCSIKDSGLKLPKLGIVKVSLSKKINSKIKSVTVSKTSTGKYFAALLFEAKDLTNNKQGKISGIDLGLTSLITVFDGETCYKVDPIKPTRKYAKRLRIRQKALSRKVKGSNNRRKAIKVVAKVHEKISNTRQDFLHKLSRKLVDDNQIIVAENLCVKGLARTKLAKSIHDAGFGMLLNFISYKLEREGGKFVQVDRFFPSSKLCSCCGHKNNLLNLSIREWICPSCQTTHDRDENASRNLRTEGIRILETNTAGHAEIQACGETVRLVGTCAKKRVSEKQESPATLLCG</sequence>
<dbReference type="PANTHER" id="PTHR30405:SF25">
    <property type="entry name" value="RNA-GUIDED DNA ENDONUCLEASE INSQ-RELATED"/>
    <property type="match status" value="1"/>
</dbReference>
<dbReference type="Proteomes" id="UP000217507">
    <property type="component" value="Plasmid Plasmid1 dna"/>
</dbReference>
<proteinExistence type="inferred from homology"/>
<gene>
    <name evidence="11" type="ORF">NIES23_54950</name>
    <name evidence="12" type="ORF">NIES23_55870</name>
</gene>
<evidence type="ECO:0000256" key="7">
    <source>
        <dbReference type="ARBA" id="ARBA00023172"/>
    </source>
</evidence>
<dbReference type="GO" id="GO:0046872">
    <property type="term" value="F:metal ion binding"/>
    <property type="evidence" value="ECO:0007669"/>
    <property type="project" value="UniProtKB-KW"/>
</dbReference>
<evidence type="ECO:0000259" key="10">
    <source>
        <dbReference type="Pfam" id="PF12323"/>
    </source>
</evidence>
<dbReference type="InterPro" id="IPR001959">
    <property type="entry name" value="Transposase"/>
</dbReference>
<keyword evidence="3" id="KW-0815">Transposition</keyword>
<evidence type="ECO:0000256" key="4">
    <source>
        <dbReference type="ARBA" id="ARBA00022723"/>
    </source>
</evidence>
<evidence type="ECO:0000256" key="1">
    <source>
        <dbReference type="ARBA" id="ARBA00008761"/>
    </source>
</evidence>
<comment type="similarity">
    <text evidence="2">In the N-terminal section; belongs to the transposase 2 family.</text>
</comment>
<keyword evidence="4" id="KW-0479">Metal-binding</keyword>
<reference evidence="12 13" key="1">
    <citation type="submission" date="2017-06" db="EMBL/GenBank/DDBJ databases">
        <title>Genome sequencing of cyanobaciteial culture collection at National Institute for Environmental Studies (NIES).</title>
        <authorList>
            <person name="Hirose Y."/>
            <person name="Shimura Y."/>
            <person name="Fujisawa T."/>
            <person name="Nakamura Y."/>
            <person name="Kawachi M."/>
        </authorList>
    </citation>
    <scope>NUCLEOTIDE SEQUENCE [LARGE SCALE GENOMIC DNA]</scope>
    <source>
        <strain evidence="12 13">NIES-23</strain>
        <plasmid evidence="13">Plasmid Plasmid1 dna</plasmid>
        <plasmid evidence="12">plasmid1</plasmid>
    </source>
</reference>
<feature type="domain" description="Transposase putative helix-turn-helix" evidence="10">
    <location>
        <begin position="19"/>
        <end position="64"/>
    </location>
</feature>
<dbReference type="AlphaFoldDB" id="A0A1Z4KUU9"/>
<dbReference type="GO" id="GO:0032196">
    <property type="term" value="P:transposition"/>
    <property type="evidence" value="ECO:0007669"/>
    <property type="project" value="UniProtKB-KW"/>
</dbReference>
<keyword evidence="6" id="KW-0238">DNA-binding</keyword>
<dbReference type="InterPro" id="IPR051399">
    <property type="entry name" value="RNA-guided_DNA_endo/Transpos"/>
</dbReference>
<organism evidence="12 13">
    <name type="scientific">Trichormus variabilis NIES-23</name>
    <dbReference type="NCBI Taxonomy" id="1973479"/>
    <lineage>
        <taxon>Bacteria</taxon>
        <taxon>Bacillati</taxon>
        <taxon>Cyanobacteriota</taxon>
        <taxon>Cyanophyceae</taxon>
        <taxon>Nostocales</taxon>
        <taxon>Nostocaceae</taxon>
        <taxon>Trichormus</taxon>
    </lineage>
</organism>
<evidence type="ECO:0000256" key="3">
    <source>
        <dbReference type="ARBA" id="ARBA00022578"/>
    </source>
</evidence>
<accession>A0A1Z4KUU9</accession>
<dbReference type="GO" id="GO:0006310">
    <property type="term" value="P:DNA recombination"/>
    <property type="evidence" value="ECO:0007669"/>
    <property type="project" value="UniProtKB-KW"/>
</dbReference>
<evidence type="ECO:0000259" key="8">
    <source>
        <dbReference type="Pfam" id="PF01385"/>
    </source>
</evidence>
<dbReference type="EMBL" id="AP018217">
    <property type="protein sequence ID" value="BAY72759.1"/>
    <property type="molecule type" value="Genomic_DNA"/>
</dbReference>
<feature type="domain" description="Probable transposase IS891/IS1136/IS1341" evidence="8">
    <location>
        <begin position="185"/>
        <end position="293"/>
    </location>
</feature>
<comment type="similarity">
    <text evidence="1">In the C-terminal section; belongs to the transposase 35 family.</text>
</comment>